<feature type="compositionally biased region" description="Basic residues" evidence="5">
    <location>
        <begin position="915"/>
        <end position="924"/>
    </location>
</feature>
<feature type="domain" description="Cation efflux protein transmembrane" evidence="6">
    <location>
        <begin position="507"/>
        <end position="738"/>
    </location>
</feature>
<dbReference type="OrthoDB" id="5382797at2759"/>
<proteinExistence type="predicted"/>
<dbReference type="Proteomes" id="UP000245783">
    <property type="component" value="Unassembled WGS sequence"/>
</dbReference>
<feature type="compositionally biased region" description="Basic and acidic residues" evidence="5">
    <location>
        <begin position="876"/>
        <end position="901"/>
    </location>
</feature>
<dbReference type="GO" id="GO:0016020">
    <property type="term" value="C:membrane"/>
    <property type="evidence" value="ECO:0007669"/>
    <property type="project" value="UniProtKB-SubCell"/>
</dbReference>
<dbReference type="Pfam" id="PF01545">
    <property type="entry name" value="Cation_efflux"/>
    <property type="match status" value="1"/>
</dbReference>
<gene>
    <name evidence="7" type="ORF">IE81DRAFT_110857</name>
</gene>
<dbReference type="PANTHER" id="PTHR34377:SF3">
    <property type="entry name" value="TETRATRICOPEPTIDE REPEAT (TPR)-LIKE SUPERFAMILY PROTEIN"/>
    <property type="match status" value="1"/>
</dbReference>
<keyword evidence="4" id="KW-0472">Membrane</keyword>
<comment type="subcellular location">
    <subcellularLocation>
        <location evidence="1">Membrane</location>
        <topology evidence="1">Multi-pass membrane protein</topology>
    </subcellularLocation>
</comment>
<keyword evidence="8" id="KW-1185">Reference proteome</keyword>
<dbReference type="SUPFAM" id="SSF161111">
    <property type="entry name" value="Cation efflux protein transmembrane domain-like"/>
    <property type="match status" value="1"/>
</dbReference>
<evidence type="ECO:0000256" key="2">
    <source>
        <dbReference type="ARBA" id="ARBA00022692"/>
    </source>
</evidence>
<organism evidence="7 8">
    <name type="scientific">Ceraceosorus guamensis</name>
    <dbReference type="NCBI Taxonomy" id="1522189"/>
    <lineage>
        <taxon>Eukaryota</taxon>
        <taxon>Fungi</taxon>
        <taxon>Dikarya</taxon>
        <taxon>Basidiomycota</taxon>
        <taxon>Ustilaginomycotina</taxon>
        <taxon>Exobasidiomycetes</taxon>
        <taxon>Ceraceosorales</taxon>
        <taxon>Ceraceosoraceae</taxon>
        <taxon>Ceraceosorus</taxon>
    </lineage>
</organism>
<feature type="compositionally biased region" description="Low complexity" evidence="5">
    <location>
        <begin position="293"/>
        <end position="310"/>
    </location>
</feature>
<dbReference type="STRING" id="1522189.A0A316VYZ9"/>
<name>A0A316VYZ9_9BASI</name>
<feature type="compositionally biased region" description="Low complexity" evidence="5">
    <location>
        <begin position="373"/>
        <end position="386"/>
    </location>
</feature>
<feature type="compositionally biased region" description="Low complexity" evidence="5">
    <location>
        <begin position="26"/>
        <end position="40"/>
    </location>
</feature>
<dbReference type="RefSeq" id="XP_025370026.1">
    <property type="nucleotide sequence ID" value="XM_025510085.1"/>
</dbReference>
<dbReference type="GeneID" id="37031955"/>
<dbReference type="Gene3D" id="1.20.1510.10">
    <property type="entry name" value="Cation efflux protein transmembrane domain"/>
    <property type="match status" value="1"/>
</dbReference>
<dbReference type="AlphaFoldDB" id="A0A316VYZ9"/>
<dbReference type="InParanoid" id="A0A316VYZ9"/>
<feature type="region of interest" description="Disordered" evidence="5">
    <location>
        <begin position="410"/>
        <end position="474"/>
    </location>
</feature>
<evidence type="ECO:0000256" key="4">
    <source>
        <dbReference type="ARBA" id="ARBA00023136"/>
    </source>
</evidence>
<feature type="compositionally biased region" description="Low complexity" evidence="5">
    <location>
        <begin position="1"/>
        <end position="11"/>
    </location>
</feature>
<feature type="compositionally biased region" description="Basic and acidic residues" evidence="5">
    <location>
        <begin position="945"/>
        <end position="956"/>
    </location>
</feature>
<evidence type="ECO:0000313" key="7">
    <source>
        <dbReference type="EMBL" id="PWN42866.1"/>
    </source>
</evidence>
<feature type="compositionally biased region" description="Basic and acidic residues" evidence="5">
    <location>
        <begin position="925"/>
        <end position="934"/>
    </location>
</feature>
<dbReference type="InterPro" id="IPR058533">
    <property type="entry name" value="Cation_efflux_TM"/>
</dbReference>
<protein>
    <recommendedName>
        <fullName evidence="6">Cation efflux protein transmembrane domain-containing protein</fullName>
    </recommendedName>
</protein>
<evidence type="ECO:0000256" key="1">
    <source>
        <dbReference type="ARBA" id="ARBA00004141"/>
    </source>
</evidence>
<feature type="compositionally biased region" description="Basic residues" evidence="5">
    <location>
        <begin position="387"/>
        <end position="397"/>
    </location>
</feature>
<dbReference type="EMBL" id="KZ819375">
    <property type="protein sequence ID" value="PWN42866.1"/>
    <property type="molecule type" value="Genomic_DNA"/>
</dbReference>
<accession>A0A316VYZ9</accession>
<feature type="region of interest" description="Disordered" evidence="5">
    <location>
        <begin position="876"/>
        <end position="1012"/>
    </location>
</feature>
<feature type="region of interest" description="Disordered" evidence="5">
    <location>
        <begin position="1"/>
        <end position="353"/>
    </location>
</feature>
<feature type="compositionally biased region" description="Basic residues" evidence="5">
    <location>
        <begin position="935"/>
        <end position="944"/>
    </location>
</feature>
<evidence type="ECO:0000313" key="8">
    <source>
        <dbReference type="Proteomes" id="UP000245783"/>
    </source>
</evidence>
<keyword evidence="3" id="KW-1133">Transmembrane helix</keyword>
<evidence type="ECO:0000256" key="5">
    <source>
        <dbReference type="SAM" id="MobiDB-lite"/>
    </source>
</evidence>
<keyword evidence="2" id="KW-0812">Transmembrane</keyword>
<feature type="region of interest" description="Disordered" evidence="5">
    <location>
        <begin position="371"/>
        <end position="397"/>
    </location>
</feature>
<dbReference type="PANTHER" id="PTHR34377">
    <property type="entry name" value="TETRATRICOPEPTIDE REPEAT (TPR)-LIKE SUPERFAMILY PROTEIN"/>
    <property type="match status" value="1"/>
</dbReference>
<feature type="compositionally biased region" description="Low complexity" evidence="5">
    <location>
        <begin position="106"/>
        <end position="124"/>
    </location>
</feature>
<feature type="compositionally biased region" description="Basic and acidic residues" evidence="5">
    <location>
        <begin position="967"/>
        <end position="1002"/>
    </location>
</feature>
<reference evidence="7 8" key="1">
    <citation type="journal article" date="2018" name="Mol. Biol. Evol.">
        <title>Broad Genomic Sampling Reveals a Smut Pathogenic Ancestry of the Fungal Clade Ustilaginomycotina.</title>
        <authorList>
            <person name="Kijpornyongpan T."/>
            <person name="Mondo S.J."/>
            <person name="Barry K."/>
            <person name="Sandor L."/>
            <person name="Lee J."/>
            <person name="Lipzen A."/>
            <person name="Pangilinan J."/>
            <person name="LaButti K."/>
            <person name="Hainaut M."/>
            <person name="Henrissat B."/>
            <person name="Grigoriev I.V."/>
            <person name="Spatafora J.W."/>
            <person name="Aime M.C."/>
        </authorList>
    </citation>
    <scope>NUCLEOTIDE SEQUENCE [LARGE SCALE GENOMIC DNA]</scope>
    <source>
        <strain evidence="7 8">MCA 4658</strain>
    </source>
</reference>
<dbReference type="InterPro" id="IPR027469">
    <property type="entry name" value="Cation_efflux_TMD_sf"/>
</dbReference>
<feature type="compositionally biased region" description="Low complexity" evidence="5">
    <location>
        <begin position="428"/>
        <end position="439"/>
    </location>
</feature>
<feature type="compositionally biased region" description="Polar residues" evidence="5">
    <location>
        <begin position="137"/>
        <end position="171"/>
    </location>
</feature>
<evidence type="ECO:0000256" key="3">
    <source>
        <dbReference type="ARBA" id="ARBA00022989"/>
    </source>
</evidence>
<sequence>MPASSSPSSPAVEVDDSQQGVLDVVPSTSPSTSPAKSDTSFTSKAGAATSGQKKKHKSVRSLTREYEETSSPVYPSSERGPSISSTLFPPSSEEGQDVARPDLSGRRASNSSSGSTKGQQSGSTHARAPSVLLASGSYPSTLSPASETSPNRPRTISGSSLSAEQLRNTNKALGIASAGYPSSYSRERKLSSTFEGSPERKAVPLPETTQGAGAAPQRHNMERETSLESKGGLPALRVSVQPATPSLNGFPEGEQARATEAAKASRTAEEQEEAYESLDAFPSDATSPLDRQSSSASSELTSGGLSLSALDRMSPAERREHSRMHSTVHARNLSTFFPRPGTEAEAEADAAQAARNFSGAAPADTTEATLAPASADGGASLQSSSSRSRRGHHRKHSVNHAAMLDARGGVQTHSLGSSPGEVSAGGLSSASPMSPVSAATGKYGSDVPPWEVNAPSSLDNSGPRHAPHAAATAFGSSSSSSSLADLSGLPPSARPLLLFGAVHFAVGAGLWVAGQAGDSLAMTGLGYLVVFDALGSWCEAGGQWATTKAKAENKAGKVYGPQRVETLLHFVQSIYLVFASIYVLKESIEHALLEGSEEVHAEDNAGLHLPSGLLLAASAAGLISSMVLGNHQGLVAACGISTAAADSQSGRTVRSRRGHARKASVLVDPATLAGPFLSLLSNPFSLTILFFSLVLTLASIVMPPFQVAALDKVLAGLESAAMIYIAYPASKALGKVLLQTAPEKWQTQSVQLMHTLKTIEEHPLVTYVAPPHLWQLTPKTSALSGPQGQVPSILSGGAHVQQTGPRSAKAASLIANVQVFLHKEATDSDVLNVTRWAWQLAAPALGAGTGASAGESLRGSLRAGELVIQCSREGRERSGCDHEHDGHDHDHAHAHAHDDSAHRHHDHDRHEHVHHDHAHHHHDHGAHNHQDHSHSHNGHGHAHSLAHDHGHDHSHDSGQSQGTIKGASKDQSHSHSHSHEHAHSHSHAHDHAHHGHTDDSSSQKHNSHTHTH</sequence>
<evidence type="ECO:0000259" key="6">
    <source>
        <dbReference type="Pfam" id="PF01545"/>
    </source>
</evidence>